<reference evidence="5" key="2">
    <citation type="journal article" date="2007" name="Science">
        <title>Draft genome sequence of the sexually transmitted pathogen Trichomonas vaginalis.</title>
        <authorList>
            <person name="Carlton J.M."/>
            <person name="Hirt R.P."/>
            <person name="Silva J.C."/>
            <person name="Delcher A.L."/>
            <person name="Schatz M."/>
            <person name="Zhao Q."/>
            <person name="Wortman J.R."/>
            <person name="Bidwell S.L."/>
            <person name="Alsmark U.C.M."/>
            <person name="Besteiro S."/>
            <person name="Sicheritz-Ponten T."/>
            <person name="Noel C.J."/>
            <person name="Dacks J.B."/>
            <person name="Foster P.G."/>
            <person name="Simillion C."/>
            <person name="Van de Peer Y."/>
            <person name="Miranda-Saavedra D."/>
            <person name="Barton G.J."/>
            <person name="Westrop G.D."/>
            <person name="Mueller S."/>
            <person name="Dessi D."/>
            <person name="Fiori P.L."/>
            <person name="Ren Q."/>
            <person name="Paulsen I."/>
            <person name="Zhang H."/>
            <person name="Bastida-Corcuera F.D."/>
            <person name="Simoes-Barbosa A."/>
            <person name="Brown M.T."/>
            <person name="Hayes R.D."/>
            <person name="Mukherjee M."/>
            <person name="Okumura C.Y."/>
            <person name="Schneider R."/>
            <person name="Smith A.J."/>
            <person name="Vanacova S."/>
            <person name="Villalvazo M."/>
            <person name="Haas B.J."/>
            <person name="Pertea M."/>
            <person name="Feldblyum T.V."/>
            <person name="Utterback T.R."/>
            <person name="Shu C.L."/>
            <person name="Osoegawa K."/>
            <person name="de Jong P.J."/>
            <person name="Hrdy I."/>
            <person name="Horvathova L."/>
            <person name="Zubacova Z."/>
            <person name="Dolezal P."/>
            <person name="Malik S.B."/>
            <person name="Logsdon J.M. Jr."/>
            <person name="Henze K."/>
            <person name="Gupta A."/>
            <person name="Wang C.C."/>
            <person name="Dunne R.L."/>
            <person name="Upcroft J.A."/>
            <person name="Upcroft P."/>
            <person name="White O."/>
            <person name="Salzberg S.L."/>
            <person name="Tang P."/>
            <person name="Chiu C.-H."/>
            <person name="Lee Y.-S."/>
            <person name="Embley T.M."/>
            <person name="Coombs G.H."/>
            <person name="Mottram J.C."/>
            <person name="Tachezy J."/>
            <person name="Fraser-Liggett C.M."/>
            <person name="Johnson P.J."/>
        </authorList>
    </citation>
    <scope>NUCLEOTIDE SEQUENCE [LARGE SCALE GENOMIC DNA]</scope>
    <source>
        <strain evidence="5">G3</strain>
    </source>
</reference>
<feature type="domain" description="Raptor N-terminal CASPase-like" evidence="4">
    <location>
        <begin position="96"/>
        <end position="248"/>
    </location>
</feature>
<dbReference type="Proteomes" id="UP000001542">
    <property type="component" value="Unassembled WGS sequence"/>
</dbReference>
<dbReference type="SUPFAM" id="SSF48371">
    <property type="entry name" value="ARM repeat"/>
    <property type="match status" value="1"/>
</dbReference>
<dbReference type="SMR" id="A2GCD5"/>
<dbReference type="FunCoup" id="A2GCD5">
    <property type="interactions" value="370"/>
</dbReference>
<dbReference type="Pfam" id="PF14538">
    <property type="entry name" value="Raptor_N"/>
    <property type="match status" value="1"/>
</dbReference>
<dbReference type="SMART" id="SM01302">
    <property type="entry name" value="Raptor_N"/>
    <property type="match status" value="1"/>
</dbReference>
<feature type="region of interest" description="Disordered" evidence="3">
    <location>
        <begin position="858"/>
        <end position="877"/>
    </location>
</feature>
<dbReference type="Gene3D" id="2.130.10.10">
    <property type="entry name" value="YVTN repeat-like/Quinoprotein amine dehydrogenase"/>
    <property type="match status" value="1"/>
</dbReference>
<dbReference type="GO" id="GO:0031931">
    <property type="term" value="C:TORC1 complex"/>
    <property type="evidence" value="ECO:0000318"/>
    <property type="project" value="GO_Central"/>
</dbReference>
<dbReference type="GO" id="GO:0005737">
    <property type="term" value="C:cytoplasm"/>
    <property type="evidence" value="ECO:0000318"/>
    <property type="project" value="GO_Central"/>
</dbReference>
<dbReference type="eggNOG" id="KOG1517">
    <property type="taxonomic scope" value="Eukaryota"/>
</dbReference>
<dbReference type="OrthoDB" id="10262360at2759"/>
<sequence length="1208" mass="137076">MMRKSSAVNFVSLGKKVNEYNSGSSDGEGPDDIPRNLMNPMRTQSQEFTAEVSSMLNEHKILLNPPDTPMHCIRVSDKEYSLENFSCPTTPINSIRIEPIECVVVNVAHLEQFPKPSSDFAKQIPSIFAWQNTNNSFSSEYPTTIQTYFKNTYHQIRQKIRFFFSIAPNADRLNNLSSIRSEVVSGRVLFHYIGYGFPVIKKNTIWCSDRRSTEFKPYNISDLFRNLMPPTWFIFDCSNAAVVIPQFKETSAELAARDNNKIWENWVCICATDVNEQLPDDPRLPKDFLSSCILSPLKMGIVCHLLQHYRTNLVGNNFPTEIPCDHLIQEKPKEPNQLMQALTAIADAIASDGLPKDLYHRIFRCDRSSAVIFRYVLFAQYLLRPYRIHPVTHPALPDLSMHPLWKQWSVLLDNAICSVSIQRINFTSDLFNSVAQSFAMILKNKQYNLIRSYHLTLLFHMFYADEANCQKPLLLFAQYAASPEMNPERFCSAIVFHALFVKMIEWNTSDPAFHSICFLVLTLLYHKPDFATEIRKDKDPSQFPNIIFDTSLNESTRTIVAAIVATLAICNEALQQVCTSLEFLSKVRVELGRASPLLATWLLLIVRRAFHLYSPDPTVYVSNGLHVQCSIHLFSPSPAVRVAALSALACFLRPFECNVNGQLLFLALPVIADASYLVRFHFVLLLKKFVTSFENYSESVIVNSNFVFQANSFDQTVKSCFGQKYNLSLFDKPNGLFFQAVDDNVHMKQFINRAYAIAMSLLNQYAEDPHPSVSSLATRVLKYILRSRKEYNDANKNEDFSSGPSSFKGEHFIGGVMSYGGEDAEEFEEEHFSFANIDQNESLHEICLHDLVDRREWQAPTQPAKPAPSNQKKSLPPASMETITRSMTFTQTTEVKLCDEEITKICFDKDSLGVSCSTKKQVFFIHDQKKSSITVNRGYITDLHVVEWRGYPEILFATSDRCIHLWTPPNETLSCTFCCQPRLAKKIDENSEEESSDDEDSFNENVLIAVANEPFVVYTTCNSVVHKWDMKSLKISSVVDTGAQTCTTSINCHPHKSNHFVSGCENGVVREIEATKDGSNFDLVLAPHPKLPVLGVQYWNDMITKNTKFFVASAGGFVDMWDDSVQEKLINPVWKKDEKLFSFAAHPLYPLLIMSPEDKSPFIIDHSGNVLANFTKVTGKTVCAFHLLLPLFGLGTQNGTIYVYQMSP</sequence>
<dbReference type="PANTHER" id="PTHR12848:SF16">
    <property type="entry name" value="REGULATORY-ASSOCIATED PROTEIN OF MTOR"/>
    <property type="match status" value="1"/>
</dbReference>
<evidence type="ECO:0000256" key="3">
    <source>
        <dbReference type="SAM" id="MobiDB-lite"/>
    </source>
</evidence>
<evidence type="ECO:0000259" key="4">
    <source>
        <dbReference type="SMART" id="SM01302"/>
    </source>
</evidence>
<evidence type="ECO:0000256" key="2">
    <source>
        <dbReference type="ARBA" id="ARBA00022737"/>
    </source>
</evidence>
<proteinExistence type="predicted"/>
<dbReference type="GO" id="GO:0031929">
    <property type="term" value="P:TOR signaling"/>
    <property type="evidence" value="ECO:0000318"/>
    <property type="project" value="GO_Central"/>
</dbReference>
<evidence type="ECO:0000313" key="5">
    <source>
        <dbReference type="EMBL" id="EAX85181.1"/>
    </source>
</evidence>
<dbReference type="GO" id="GO:0071230">
    <property type="term" value="P:cellular response to amino acid stimulus"/>
    <property type="evidence" value="ECO:0000318"/>
    <property type="project" value="GO_Central"/>
</dbReference>
<keyword evidence="2" id="KW-0677">Repeat</keyword>
<dbReference type="STRING" id="5722.A2GCD5"/>
<dbReference type="InterPro" id="IPR004083">
    <property type="entry name" value="Raptor"/>
</dbReference>
<evidence type="ECO:0000313" key="6">
    <source>
        <dbReference type="Proteomes" id="UP000001542"/>
    </source>
</evidence>
<keyword evidence="6" id="KW-1185">Reference proteome</keyword>
<dbReference type="PRINTS" id="PR01547">
    <property type="entry name" value="YEAST176DUF"/>
</dbReference>
<name>A2GCD5_TRIV3</name>
<evidence type="ECO:0000256" key="1">
    <source>
        <dbReference type="ARBA" id="ARBA00022574"/>
    </source>
</evidence>
<dbReference type="GO" id="GO:0010506">
    <property type="term" value="P:regulation of autophagy"/>
    <property type="evidence" value="ECO:0000318"/>
    <property type="project" value="GO_Central"/>
</dbReference>
<dbReference type="KEGG" id="tva:4742821"/>
<reference evidence="5" key="1">
    <citation type="submission" date="2006-10" db="EMBL/GenBank/DDBJ databases">
        <authorList>
            <person name="Amadeo P."/>
            <person name="Zhao Q."/>
            <person name="Wortman J."/>
            <person name="Fraser-Liggett C."/>
            <person name="Carlton J."/>
        </authorList>
    </citation>
    <scope>NUCLEOTIDE SEQUENCE</scope>
    <source>
        <strain evidence="5">G3</strain>
    </source>
</reference>
<gene>
    <name evidence="5" type="ORF">TVAG_583210</name>
</gene>
<dbReference type="InterPro" id="IPR029347">
    <property type="entry name" value="Raptor_N"/>
</dbReference>
<dbReference type="VEuPathDB" id="TrichDB:TVAG_583210"/>
<dbReference type="GO" id="GO:0030674">
    <property type="term" value="F:protein-macromolecule adaptor activity"/>
    <property type="evidence" value="ECO:0000318"/>
    <property type="project" value="GO_Central"/>
</dbReference>
<dbReference type="GO" id="GO:0030307">
    <property type="term" value="P:positive regulation of cell growth"/>
    <property type="evidence" value="ECO:0000318"/>
    <property type="project" value="GO_Central"/>
</dbReference>
<keyword evidence="1" id="KW-0853">WD repeat</keyword>
<dbReference type="RefSeq" id="XP_001298111.1">
    <property type="nucleotide sequence ID" value="XM_001298110.1"/>
</dbReference>
<dbReference type="InterPro" id="IPR016024">
    <property type="entry name" value="ARM-type_fold"/>
</dbReference>
<dbReference type="GO" id="GO:0009267">
    <property type="term" value="P:cellular response to starvation"/>
    <property type="evidence" value="ECO:0000318"/>
    <property type="project" value="GO_Central"/>
</dbReference>
<dbReference type="VEuPathDB" id="TrichDB:TVAGG3_0501420"/>
<dbReference type="SUPFAM" id="SSF50978">
    <property type="entry name" value="WD40 repeat-like"/>
    <property type="match status" value="1"/>
</dbReference>
<dbReference type="AlphaFoldDB" id="A2GCD5"/>
<feature type="region of interest" description="Disordered" evidence="3">
    <location>
        <begin position="19"/>
        <end position="39"/>
    </location>
</feature>
<dbReference type="EMBL" id="DS115039">
    <property type="protein sequence ID" value="EAX85181.1"/>
    <property type="molecule type" value="Genomic_DNA"/>
</dbReference>
<accession>A2GCD5</accession>
<organism evidence="5 6">
    <name type="scientific">Trichomonas vaginalis (strain ATCC PRA-98 / G3)</name>
    <dbReference type="NCBI Taxonomy" id="412133"/>
    <lineage>
        <taxon>Eukaryota</taxon>
        <taxon>Metamonada</taxon>
        <taxon>Parabasalia</taxon>
        <taxon>Trichomonadida</taxon>
        <taxon>Trichomonadidae</taxon>
        <taxon>Trichomonas</taxon>
    </lineage>
</organism>
<dbReference type="InterPro" id="IPR036322">
    <property type="entry name" value="WD40_repeat_dom_sf"/>
</dbReference>
<dbReference type="InterPro" id="IPR015943">
    <property type="entry name" value="WD40/YVTN_repeat-like_dom_sf"/>
</dbReference>
<protein>
    <recommendedName>
        <fullName evidence="4">Raptor N-terminal CASPase-like domain-containing protein</fullName>
    </recommendedName>
</protein>
<dbReference type="PANTHER" id="PTHR12848">
    <property type="entry name" value="REGULATORY-ASSOCIATED PROTEIN OF MTOR"/>
    <property type="match status" value="1"/>
</dbReference>
<dbReference type="InParanoid" id="A2GCD5"/>